<gene>
    <name evidence="2" type="ORF">A2756_04785</name>
</gene>
<name>A0A1G2G173_9BACT</name>
<keyword evidence="1" id="KW-0472">Membrane</keyword>
<accession>A0A1G2G173</accession>
<reference evidence="2 3" key="1">
    <citation type="journal article" date="2016" name="Nat. Commun.">
        <title>Thousands of microbial genomes shed light on interconnected biogeochemical processes in an aquifer system.</title>
        <authorList>
            <person name="Anantharaman K."/>
            <person name="Brown C.T."/>
            <person name="Hug L.A."/>
            <person name="Sharon I."/>
            <person name="Castelle C.J."/>
            <person name="Probst A.J."/>
            <person name="Thomas B.C."/>
            <person name="Singh A."/>
            <person name="Wilkins M.J."/>
            <person name="Karaoz U."/>
            <person name="Brodie E.L."/>
            <person name="Williams K.H."/>
            <person name="Hubbard S.S."/>
            <person name="Banfield J.F."/>
        </authorList>
    </citation>
    <scope>NUCLEOTIDE SEQUENCE [LARGE SCALE GENOMIC DNA]</scope>
</reference>
<organism evidence="2 3">
    <name type="scientific">Candidatus Ryanbacteria bacterium RIFCSPHIGHO2_01_FULL_48_27</name>
    <dbReference type="NCBI Taxonomy" id="1802115"/>
    <lineage>
        <taxon>Bacteria</taxon>
        <taxon>Candidatus Ryaniibacteriota</taxon>
    </lineage>
</organism>
<dbReference type="STRING" id="1802115.A2756_04785"/>
<feature type="transmembrane region" description="Helical" evidence="1">
    <location>
        <begin position="98"/>
        <end position="123"/>
    </location>
</feature>
<evidence type="ECO:0000313" key="3">
    <source>
        <dbReference type="Proteomes" id="UP000177785"/>
    </source>
</evidence>
<dbReference type="EMBL" id="MHNL01000032">
    <property type="protein sequence ID" value="OGZ43598.1"/>
    <property type="molecule type" value="Genomic_DNA"/>
</dbReference>
<evidence type="ECO:0008006" key="4">
    <source>
        <dbReference type="Google" id="ProtNLM"/>
    </source>
</evidence>
<keyword evidence="1" id="KW-0812">Transmembrane</keyword>
<feature type="transmembrane region" description="Helical" evidence="1">
    <location>
        <begin position="135"/>
        <end position="153"/>
    </location>
</feature>
<comment type="caution">
    <text evidence="2">The sequence shown here is derived from an EMBL/GenBank/DDBJ whole genome shotgun (WGS) entry which is preliminary data.</text>
</comment>
<keyword evidence="1" id="KW-1133">Transmembrane helix</keyword>
<dbReference type="InterPro" id="IPR043993">
    <property type="entry name" value="T4SS_pilin"/>
</dbReference>
<feature type="transmembrane region" description="Helical" evidence="1">
    <location>
        <begin position="7"/>
        <end position="29"/>
    </location>
</feature>
<dbReference type="AlphaFoldDB" id="A0A1G2G173"/>
<evidence type="ECO:0000313" key="2">
    <source>
        <dbReference type="EMBL" id="OGZ43598.1"/>
    </source>
</evidence>
<sequence length="426" mass="43765">MDRIKKILVYVFALFAGLGICIGAFAFLVQGTSPQTTTRPLLAAGEIVSALATSPLSLPVALAADPRGQPPIVSCGNTGQPMCSLCDLYVLVRKIIDFLLFQLALPIAVVVALIGGILLLVSAGDPKKVEQGKSALTNAVVGIIIAFAAWLIINTILTTLAFKVPFTSGALPWNEIPVCQAPIQTVPPTTETGGGSGLWCVKTPELTDITGSCSKISESACTDMGGTPWQNRPSDCALLQGYCKNMPTGTFGTCDPSVSCQDCTNAGGECTEAAPPSCAGKCAPVGSGPCSVSSLSAGCMDGNAANASQICNGESGGSSVVGSKEDKTITPCPAGVVGAPDPSRCSFSWGLFQINIAANDLSGFGCPSAFQKTGGVYKIVNPSLFAQCVREAQKESVNIAKACQMSANGSNFSKDWQNVSKSCNIP</sequence>
<dbReference type="Pfam" id="PF18895">
    <property type="entry name" value="T4SS_pilin"/>
    <property type="match status" value="1"/>
</dbReference>
<protein>
    <recommendedName>
        <fullName evidence="4">Transglycosylase SLT domain-containing protein</fullName>
    </recommendedName>
</protein>
<dbReference type="Proteomes" id="UP000177785">
    <property type="component" value="Unassembled WGS sequence"/>
</dbReference>
<proteinExistence type="predicted"/>
<evidence type="ECO:0000256" key="1">
    <source>
        <dbReference type="SAM" id="Phobius"/>
    </source>
</evidence>